<feature type="DNA-binding region" description="OmpR/PhoB-type" evidence="2">
    <location>
        <begin position="1"/>
        <end position="59"/>
    </location>
</feature>
<evidence type="ECO:0000313" key="5">
    <source>
        <dbReference type="Proteomes" id="UP000679848"/>
    </source>
</evidence>
<dbReference type="GO" id="GO:0000160">
    <property type="term" value="P:phosphorelay signal transduction system"/>
    <property type="evidence" value="ECO:0007669"/>
    <property type="project" value="InterPro"/>
</dbReference>
<dbReference type="GO" id="GO:0006355">
    <property type="term" value="P:regulation of DNA-templated transcription"/>
    <property type="evidence" value="ECO:0007669"/>
    <property type="project" value="InterPro"/>
</dbReference>
<keyword evidence="1 2" id="KW-0238">DNA-binding</keyword>
<dbReference type="InterPro" id="IPR001867">
    <property type="entry name" value="OmpR/PhoB-type_DNA-bd"/>
</dbReference>
<evidence type="ECO:0000259" key="3">
    <source>
        <dbReference type="PROSITE" id="PS51755"/>
    </source>
</evidence>
<evidence type="ECO:0000256" key="1">
    <source>
        <dbReference type="ARBA" id="ARBA00023125"/>
    </source>
</evidence>
<dbReference type="Gene3D" id="1.10.10.10">
    <property type="entry name" value="Winged helix-like DNA-binding domain superfamily/Winged helix DNA-binding domain"/>
    <property type="match status" value="1"/>
</dbReference>
<evidence type="ECO:0000256" key="2">
    <source>
        <dbReference type="PROSITE-ProRule" id="PRU01091"/>
    </source>
</evidence>
<accession>A0A810Q9P0</accession>
<gene>
    <name evidence="4" type="ORF">MM59RIKEN_22780</name>
</gene>
<dbReference type="KEGG" id="pfaa:MM59RIKEN_22780"/>
<organism evidence="4 5">
    <name type="scientific">Pusillibacter faecalis</name>
    <dbReference type="NCBI Taxonomy" id="2714358"/>
    <lineage>
        <taxon>Bacteria</taxon>
        <taxon>Bacillati</taxon>
        <taxon>Bacillota</taxon>
        <taxon>Clostridia</taxon>
        <taxon>Eubacteriales</taxon>
        <taxon>Oscillospiraceae</taxon>
        <taxon>Pusillibacter</taxon>
    </lineage>
</organism>
<feature type="domain" description="OmpR/PhoB-type" evidence="3">
    <location>
        <begin position="1"/>
        <end position="59"/>
    </location>
</feature>
<name>A0A810Q9P0_9FIRM</name>
<reference evidence="4" key="1">
    <citation type="submission" date="2020-09" db="EMBL/GenBank/DDBJ databases">
        <title>New species isolated from human feces.</title>
        <authorList>
            <person name="Kitahara M."/>
            <person name="Shigeno Y."/>
            <person name="Shime M."/>
            <person name="Matsumoto Y."/>
            <person name="Nakamura S."/>
            <person name="Motooka D."/>
            <person name="Fukuoka S."/>
            <person name="Nishikawa H."/>
            <person name="Benno Y."/>
        </authorList>
    </citation>
    <scope>NUCLEOTIDE SEQUENCE</scope>
    <source>
        <strain evidence="4">MM59</strain>
    </source>
</reference>
<dbReference type="GO" id="GO:0003677">
    <property type="term" value="F:DNA binding"/>
    <property type="evidence" value="ECO:0007669"/>
    <property type="project" value="UniProtKB-UniRule"/>
</dbReference>
<dbReference type="InterPro" id="IPR036388">
    <property type="entry name" value="WH-like_DNA-bd_sf"/>
</dbReference>
<dbReference type="Proteomes" id="UP000679848">
    <property type="component" value="Chromosome"/>
</dbReference>
<dbReference type="Pfam" id="PF00486">
    <property type="entry name" value="Trans_reg_C"/>
    <property type="match status" value="1"/>
</dbReference>
<evidence type="ECO:0000313" key="4">
    <source>
        <dbReference type="EMBL" id="BCK84959.1"/>
    </source>
</evidence>
<dbReference type="PROSITE" id="PS51755">
    <property type="entry name" value="OMPR_PHOB"/>
    <property type="match status" value="1"/>
</dbReference>
<dbReference type="SUPFAM" id="SSF46894">
    <property type="entry name" value="C-terminal effector domain of the bipartite response regulators"/>
    <property type="match status" value="1"/>
</dbReference>
<protein>
    <recommendedName>
        <fullName evidence="3">OmpR/PhoB-type domain-containing protein</fullName>
    </recommendedName>
</protein>
<dbReference type="AlphaFoldDB" id="A0A810Q9P0"/>
<keyword evidence="5" id="KW-1185">Reference proteome</keyword>
<dbReference type="InterPro" id="IPR016032">
    <property type="entry name" value="Sig_transdc_resp-reg_C-effctor"/>
</dbReference>
<proteinExistence type="predicted"/>
<dbReference type="EMBL" id="AP023420">
    <property type="protein sequence ID" value="BCK84959.1"/>
    <property type="molecule type" value="Genomic_DNA"/>
</dbReference>
<sequence>MEFDVFHLLVQRPGRVFSQREIYELVDPDSFDSSWTGISSIIYELRHKLNADFIQIVYG</sequence>